<keyword evidence="2" id="KW-1185">Reference proteome</keyword>
<evidence type="ECO:0000313" key="1">
    <source>
        <dbReference type="EMBL" id="MCD2425453.1"/>
    </source>
</evidence>
<gene>
    <name evidence="1" type="ORF">LQ567_21900</name>
</gene>
<evidence type="ECO:0000313" key="2">
    <source>
        <dbReference type="Proteomes" id="UP001199816"/>
    </source>
</evidence>
<dbReference type="PROSITE" id="PS51257">
    <property type="entry name" value="PROKAR_LIPOPROTEIN"/>
    <property type="match status" value="1"/>
</dbReference>
<dbReference type="EMBL" id="JAJNEC010000007">
    <property type="protein sequence ID" value="MCD2425453.1"/>
    <property type="molecule type" value="Genomic_DNA"/>
</dbReference>
<comment type="caution">
    <text evidence="1">The sequence shown here is derived from an EMBL/GenBank/DDBJ whole genome shotgun (WGS) entry which is preliminary data.</text>
</comment>
<dbReference type="Proteomes" id="UP001199816">
    <property type="component" value="Unassembled WGS sequence"/>
</dbReference>
<accession>A0ABS8PYP2</accession>
<organism evidence="1 2">
    <name type="scientific">Niabella pedocola</name>
    <dbReference type="NCBI Taxonomy" id="1752077"/>
    <lineage>
        <taxon>Bacteria</taxon>
        <taxon>Pseudomonadati</taxon>
        <taxon>Bacteroidota</taxon>
        <taxon>Chitinophagia</taxon>
        <taxon>Chitinophagales</taxon>
        <taxon>Chitinophagaceae</taxon>
        <taxon>Niabella</taxon>
    </lineage>
</organism>
<name>A0ABS8PYP2_9BACT</name>
<protein>
    <submittedName>
        <fullName evidence="1">Uncharacterized protein</fullName>
    </submittedName>
</protein>
<dbReference type="RefSeq" id="WP_231007946.1">
    <property type="nucleotide sequence ID" value="NZ_JAJNEC010000007.1"/>
</dbReference>
<sequence length="551" mass="57605">MTKNRISFIALMFLAVVGMIVACTNPFKDLEISVSSNVFKNVVNLEVGSSAGTSMENATVSITGPDADKIYNAEGKKLFKVTGGFLFLAVDPNVVVTEQAPLNINVAIAAANHLGVQIPVKITGSEKITMRKVVLLNTAAASSDMAVKNTSVALGANGTPSADVTVNIPPPSGSSESATITISAGTQFRDANNNVISGTDLKVSMVVPKTGSESLAEVFPGGTGLTQPVIQTASGTSAGTLLPGGMSEVSFSLNGTAITNFSKPVDLGISLDPDFVNPETGQKVKAGDKLSVFSFSSNNPIWKHEQEATVQSVGGKLSVNFSSTHATWFLAGNFVESCDNALKIKLTADWLKNGVTHPVTVKVFSSTGDDADKLLVQKSITATDGSELSFDNLPQAAIIIKAFDADGNGLSETKISNPCNGNLQTINLAASPVAGNPKTTMQLYVRCPNQAQRVNVLPTFYLYYKIHGQAGYKLLGIVTNGYISTTLLDPGKKYDFRAVWGATVKDVNDVAVKVDNTATVGDNAAGGEILGTKAGATNLELLKEKCKEAGL</sequence>
<reference evidence="1 2" key="1">
    <citation type="submission" date="2021-11" db="EMBL/GenBank/DDBJ databases">
        <title>Genomic of Niabella pedocola.</title>
        <authorList>
            <person name="Wu T."/>
        </authorList>
    </citation>
    <scope>NUCLEOTIDE SEQUENCE [LARGE SCALE GENOMIC DNA]</scope>
    <source>
        <strain evidence="1 2">JCM 31011</strain>
    </source>
</reference>
<proteinExistence type="predicted"/>